<dbReference type="SUPFAM" id="SSF53850">
    <property type="entry name" value="Periplasmic binding protein-like II"/>
    <property type="match status" value="1"/>
</dbReference>
<sequence length="484" mass="51597">MEDGQPFSVIFKRQWGRFIVKKTAVSIGALLMAFSVAISGCGGNNNQSSSANNGGVKEESSATAAPATPSTEPVTLNAWVMPNSPKPDADFLKTLDPYLKEHPNVTVKVTVLDWGSAWTKITTAATSGEGPDLLQLGSTWVPAIASMGGIDKVTDKVADVGGAEAFLPAIWNTTSIAGDSEVYGVPWFVDARAIYYRTDVFKQAGIDPVTAFKDWDSFKGALEAVNGQTVDGKKIAALGLPGKNDWNVVHNIFPWIWAAGGEVLTEDNKNVIFNEEKGLKGVMFYTGLAHEGLVDKSSLEKNSSQIESDFGDGKSAVIISGPWLAKNFATPKANGGMADMKAAKNFAVAPLPAGPEGQVTFVGGSELTVFSGSKNKEATWELIKYLTSDEAQKAYANVSGQLPTKLSLLESPDLDANMKAFSEATKYGRTYPAIPQWGPTETALQKHFANIWDIVAGVKGTYGEESIKKELDSAAAEVKAIINQ</sequence>
<dbReference type="InterPro" id="IPR006059">
    <property type="entry name" value="SBP"/>
</dbReference>
<comment type="similarity">
    <text evidence="1">Belongs to the bacterial solute-binding protein 1 family.</text>
</comment>
<dbReference type="PANTHER" id="PTHR30061:SF50">
    <property type="entry name" value="MALTOSE_MALTODEXTRIN-BINDING PERIPLASMIC PROTEIN"/>
    <property type="match status" value="1"/>
</dbReference>
<comment type="caution">
    <text evidence="5">The sequence shown here is derived from an EMBL/GenBank/DDBJ whole genome shotgun (WGS) entry which is preliminary data.</text>
</comment>
<evidence type="ECO:0000313" key="5">
    <source>
        <dbReference type="EMBL" id="MRN55796.1"/>
    </source>
</evidence>
<dbReference type="GO" id="GO:0015768">
    <property type="term" value="P:maltose transport"/>
    <property type="evidence" value="ECO:0007669"/>
    <property type="project" value="TreeGrafter"/>
</dbReference>
<dbReference type="Pfam" id="PF01547">
    <property type="entry name" value="SBP_bac_1"/>
    <property type="match status" value="1"/>
</dbReference>
<dbReference type="Proteomes" id="UP000463051">
    <property type="component" value="Unassembled WGS sequence"/>
</dbReference>
<gene>
    <name evidence="5" type="ORF">GJB61_22700</name>
</gene>
<dbReference type="GO" id="GO:1901982">
    <property type="term" value="F:maltose binding"/>
    <property type="evidence" value="ECO:0007669"/>
    <property type="project" value="TreeGrafter"/>
</dbReference>
<evidence type="ECO:0000256" key="3">
    <source>
        <dbReference type="ARBA" id="ARBA00022729"/>
    </source>
</evidence>
<name>A0A7X2H941_9BACL</name>
<protein>
    <submittedName>
        <fullName evidence="5">Extracellular solute-binding protein</fullName>
    </submittedName>
</protein>
<keyword evidence="3" id="KW-0732">Signal</keyword>
<dbReference type="GO" id="GO:0055052">
    <property type="term" value="C:ATP-binding cassette (ABC) transporter complex, substrate-binding subunit-containing"/>
    <property type="evidence" value="ECO:0007669"/>
    <property type="project" value="TreeGrafter"/>
</dbReference>
<dbReference type="CDD" id="cd14747">
    <property type="entry name" value="PBP2_MalE"/>
    <property type="match status" value="1"/>
</dbReference>
<reference evidence="5 6" key="1">
    <citation type="submission" date="2019-11" db="EMBL/GenBank/DDBJ databases">
        <title>Paenibacillus monticola sp. nov., a novel PGPR strain isolated from mountain sample in China.</title>
        <authorList>
            <person name="Zhao Q."/>
            <person name="Li H.-P."/>
            <person name="Zhang J.-L."/>
        </authorList>
    </citation>
    <scope>NUCLEOTIDE SEQUENCE [LARGE SCALE GENOMIC DNA]</scope>
    <source>
        <strain evidence="5 6">LC-T2</strain>
    </source>
</reference>
<proteinExistence type="inferred from homology"/>
<accession>A0A7X2H941</accession>
<evidence type="ECO:0000256" key="2">
    <source>
        <dbReference type="ARBA" id="ARBA00022448"/>
    </source>
</evidence>
<evidence type="ECO:0000313" key="6">
    <source>
        <dbReference type="Proteomes" id="UP000463051"/>
    </source>
</evidence>
<dbReference type="AlphaFoldDB" id="A0A7X2H941"/>
<dbReference type="GO" id="GO:0042956">
    <property type="term" value="P:maltodextrin transmembrane transport"/>
    <property type="evidence" value="ECO:0007669"/>
    <property type="project" value="TreeGrafter"/>
</dbReference>
<organism evidence="5 6">
    <name type="scientific">Paenibacillus monticola</name>
    <dbReference type="NCBI Taxonomy" id="2666075"/>
    <lineage>
        <taxon>Bacteria</taxon>
        <taxon>Bacillati</taxon>
        <taxon>Bacillota</taxon>
        <taxon>Bacilli</taxon>
        <taxon>Bacillales</taxon>
        <taxon>Paenibacillaceae</taxon>
        <taxon>Paenibacillus</taxon>
    </lineage>
</organism>
<dbReference type="PANTHER" id="PTHR30061">
    <property type="entry name" value="MALTOSE-BINDING PERIPLASMIC PROTEIN"/>
    <property type="match status" value="1"/>
</dbReference>
<feature type="region of interest" description="Disordered" evidence="4">
    <location>
        <begin position="47"/>
        <end position="70"/>
    </location>
</feature>
<keyword evidence="6" id="KW-1185">Reference proteome</keyword>
<keyword evidence="2" id="KW-0813">Transport</keyword>
<evidence type="ECO:0000256" key="4">
    <source>
        <dbReference type="SAM" id="MobiDB-lite"/>
    </source>
</evidence>
<evidence type="ECO:0000256" key="1">
    <source>
        <dbReference type="ARBA" id="ARBA00008520"/>
    </source>
</evidence>
<dbReference type="EMBL" id="WJXB01000010">
    <property type="protein sequence ID" value="MRN55796.1"/>
    <property type="molecule type" value="Genomic_DNA"/>
</dbReference>
<dbReference type="Gene3D" id="3.40.190.10">
    <property type="entry name" value="Periplasmic binding protein-like II"/>
    <property type="match status" value="2"/>
</dbReference>